<comment type="subcellular location">
    <subcellularLocation>
        <location evidence="1">Membrane</location>
        <topology evidence="1">Multi-pass membrane protein</topology>
    </subcellularLocation>
</comment>
<organism evidence="7 8">
    <name type="scientific">Candidatus Synechococcus spongiarum</name>
    <dbReference type="NCBI Taxonomy" id="431041"/>
    <lineage>
        <taxon>Bacteria</taxon>
        <taxon>Bacillati</taxon>
        <taxon>Cyanobacteriota</taxon>
        <taxon>Cyanophyceae</taxon>
        <taxon>Synechococcales</taxon>
        <taxon>Synechococcaceae</taxon>
        <taxon>Synechococcus</taxon>
    </lineage>
</organism>
<feature type="transmembrane region" description="Helical" evidence="6">
    <location>
        <begin position="89"/>
        <end position="113"/>
    </location>
</feature>
<evidence type="ECO:0000313" key="7">
    <source>
        <dbReference type="EMBL" id="SAY38557.1"/>
    </source>
</evidence>
<dbReference type="CDD" id="cd06176">
    <property type="entry name" value="MFS_BCD_PucC-like"/>
    <property type="match status" value="1"/>
</dbReference>
<feature type="transmembrane region" description="Helical" evidence="6">
    <location>
        <begin position="259"/>
        <end position="276"/>
    </location>
</feature>
<evidence type="ECO:0000256" key="1">
    <source>
        <dbReference type="ARBA" id="ARBA00004141"/>
    </source>
</evidence>
<evidence type="ECO:0008006" key="9">
    <source>
        <dbReference type="Google" id="ProtNLM"/>
    </source>
</evidence>
<evidence type="ECO:0000256" key="2">
    <source>
        <dbReference type="ARBA" id="ARBA00008412"/>
    </source>
</evidence>
<evidence type="ECO:0000256" key="6">
    <source>
        <dbReference type="SAM" id="Phobius"/>
    </source>
</evidence>
<name>A0A164Z3W8_9SYNE</name>
<feature type="transmembrane region" description="Helical" evidence="6">
    <location>
        <begin position="21"/>
        <end position="44"/>
    </location>
</feature>
<dbReference type="Gene3D" id="1.20.1250.20">
    <property type="entry name" value="MFS general substrate transporter like domains"/>
    <property type="match status" value="1"/>
</dbReference>
<keyword evidence="3 6" id="KW-0812">Transmembrane</keyword>
<feature type="transmembrane region" description="Helical" evidence="6">
    <location>
        <begin position="329"/>
        <end position="350"/>
    </location>
</feature>
<dbReference type="PANTHER" id="PTHR23538:SF1">
    <property type="entry name" value="44.5 KD BACTERIOCHLOROPHYLL SYNTHASE SUBUNIT"/>
    <property type="match status" value="1"/>
</dbReference>
<dbReference type="Proteomes" id="UP000182631">
    <property type="component" value="Unassembled WGS sequence"/>
</dbReference>
<dbReference type="PIRSF" id="PIRSF016565">
    <property type="entry name" value="PucC"/>
    <property type="match status" value="1"/>
</dbReference>
<feature type="transmembrane region" description="Helical" evidence="6">
    <location>
        <begin position="125"/>
        <end position="154"/>
    </location>
</feature>
<feature type="transmembrane region" description="Helical" evidence="6">
    <location>
        <begin position="430"/>
        <end position="451"/>
    </location>
</feature>
<sequence length="476" mass="50098">RTVAPSRDSLASPSGLSLLQVLRLGLFQGCLGTMAVVFAGLLNRIMLTELAFPGLLVGGALAFEQLVAPSRVLFGQVSDARPFQGRYRVPYVVTGSILYCLIAVLSIPLIFFVGNAIATDNSRAFWGGATALCGLFALFGLAVAMATTPYLALVIDRTTEQERPRAVGIIWCMLTVGIIVGAICISITLGSVDGVTDPAVLQPALQRFMIQLAVVVVALTIVACWGMEPRGGSRSGNRTPEQVMTLPRTWALLTSSRQTLVFFGFLVLFALGVFLQDPILESYGADVFGLPISKSTILNALWGTGTLLGLLLAGFLITPRLGKMASSRLGCQLTTVSLALLFLAGCTGQVTVLQVVMVLFGLAAGIATNATLSLMLDLTLPEAAGTFVGAWALAQALSRALGKLMGGGLLDLGHVLIPDGLGTNWLPPAFPAYGFVLFIEVLVMAAATWSLGAVRVHQFRGDTADTLAKVLALELD</sequence>
<dbReference type="AlphaFoldDB" id="A0A164Z3W8"/>
<protein>
    <recommendedName>
        <fullName evidence="9">PucC protein</fullName>
    </recommendedName>
</protein>
<reference evidence="8" key="1">
    <citation type="submission" date="2016-02" db="EMBL/GenBank/DDBJ databases">
        <authorList>
            <person name="liu f."/>
        </authorList>
    </citation>
    <scope>NUCLEOTIDE SEQUENCE [LARGE SCALE GENOMIC DNA]</scope>
</reference>
<feature type="transmembrane region" description="Helical" evidence="6">
    <location>
        <begin position="296"/>
        <end position="317"/>
    </location>
</feature>
<dbReference type="InterPro" id="IPR004896">
    <property type="entry name" value="PucC-rel"/>
</dbReference>
<evidence type="ECO:0000256" key="3">
    <source>
        <dbReference type="ARBA" id="ARBA00022692"/>
    </source>
</evidence>
<comment type="similarity">
    <text evidence="2">Belongs to the PucC family.</text>
</comment>
<dbReference type="PANTHER" id="PTHR23538">
    <property type="entry name" value="44.5 KD BACTERIOCHLOROPHYLL SYNTHASE SUBUNIT"/>
    <property type="match status" value="1"/>
</dbReference>
<keyword evidence="8" id="KW-1185">Reference proteome</keyword>
<dbReference type="SUPFAM" id="SSF103473">
    <property type="entry name" value="MFS general substrate transporter"/>
    <property type="match status" value="1"/>
</dbReference>
<dbReference type="GO" id="GO:0016020">
    <property type="term" value="C:membrane"/>
    <property type="evidence" value="ECO:0007669"/>
    <property type="project" value="UniProtKB-SubCell"/>
</dbReference>
<keyword evidence="5 6" id="KW-0472">Membrane</keyword>
<dbReference type="Pfam" id="PF03209">
    <property type="entry name" value="PUCC"/>
    <property type="match status" value="1"/>
</dbReference>
<proteinExistence type="inferred from homology"/>
<evidence type="ECO:0000256" key="5">
    <source>
        <dbReference type="ARBA" id="ARBA00023136"/>
    </source>
</evidence>
<feature type="non-terminal residue" evidence="7">
    <location>
        <position position="1"/>
    </location>
</feature>
<evidence type="ECO:0000313" key="8">
    <source>
        <dbReference type="Proteomes" id="UP000182631"/>
    </source>
</evidence>
<accession>A0A164Z3W8</accession>
<gene>
    <name evidence="7" type="ORF">FLM9_455</name>
</gene>
<evidence type="ECO:0000256" key="4">
    <source>
        <dbReference type="ARBA" id="ARBA00022989"/>
    </source>
</evidence>
<keyword evidence="4 6" id="KW-1133">Transmembrane helix</keyword>
<dbReference type="EMBL" id="FITM01000052">
    <property type="protein sequence ID" value="SAY38557.1"/>
    <property type="molecule type" value="Genomic_DNA"/>
</dbReference>
<dbReference type="InterPro" id="IPR036259">
    <property type="entry name" value="MFS_trans_sf"/>
</dbReference>
<dbReference type="InterPro" id="IPR026036">
    <property type="entry name" value="PucC"/>
</dbReference>
<feature type="transmembrane region" description="Helical" evidence="6">
    <location>
        <begin position="166"/>
        <end position="188"/>
    </location>
</feature>
<feature type="transmembrane region" description="Helical" evidence="6">
    <location>
        <begin position="208"/>
        <end position="227"/>
    </location>
</feature>